<dbReference type="WBParaSite" id="EEL_0001048601-mRNA-1">
    <property type="protein sequence ID" value="EEL_0001048601-mRNA-1"/>
    <property type="gene ID" value="EEL_0001048601"/>
</dbReference>
<dbReference type="GO" id="GO:0006915">
    <property type="term" value="P:apoptotic process"/>
    <property type="evidence" value="ECO:0007669"/>
    <property type="project" value="UniProtKB-KW"/>
</dbReference>
<dbReference type="GO" id="GO:0005085">
    <property type="term" value="F:guanyl-nucleotide exchange factor activity"/>
    <property type="evidence" value="ECO:0007669"/>
    <property type="project" value="TreeGrafter"/>
</dbReference>
<feature type="compositionally biased region" description="Low complexity" evidence="8">
    <location>
        <begin position="688"/>
        <end position="708"/>
    </location>
</feature>
<dbReference type="Pfam" id="PF02141">
    <property type="entry name" value="DENN"/>
    <property type="match status" value="1"/>
</dbReference>
<keyword evidence="5" id="KW-0472">Membrane</keyword>
<dbReference type="SMART" id="SM00801">
    <property type="entry name" value="dDENN"/>
    <property type="match status" value="1"/>
</dbReference>
<evidence type="ECO:0000256" key="3">
    <source>
        <dbReference type="ARBA" id="ARBA00005978"/>
    </source>
</evidence>
<proteinExistence type="inferred from homology"/>
<dbReference type="InterPro" id="IPR037516">
    <property type="entry name" value="Tripartite_DENN"/>
</dbReference>
<reference evidence="11" key="1">
    <citation type="submission" date="2017-02" db="UniProtKB">
        <authorList>
            <consortium name="WormBaseParasite"/>
        </authorList>
    </citation>
    <scope>IDENTIFICATION</scope>
</reference>
<feature type="compositionally biased region" description="Low complexity" evidence="8">
    <location>
        <begin position="628"/>
        <end position="649"/>
    </location>
</feature>
<dbReference type="GO" id="GO:0032483">
    <property type="term" value="P:regulation of Rab protein signal transduction"/>
    <property type="evidence" value="ECO:0007669"/>
    <property type="project" value="TreeGrafter"/>
</dbReference>
<accession>A0A0R3S6R4</accession>
<name>A0A0R3S6R4_9BILA</name>
<feature type="region of interest" description="Disordered" evidence="8">
    <location>
        <begin position="671"/>
        <end position="715"/>
    </location>
</feature>
<evidence type="ECO:0000256" key="7">
    <source>
        <dbReference type="ARBA" id="ARBA00022703"/>
    </source>
</evidence>
<dbReference type="GO" id="GO:0005886">
    <property type="term" value="C:plasma membrane"/>
    <property type="evidence" value="ECO:0007669"/>
    <property type="project" value="UniProtKB-SubCell"/>
</dbReference>
<dbReference type="Gene3D" id="3.40.50.11500">
    <property type="match status" value="1"/>
</dbReference>
<evidence type="ECO:0000313" key="11">
    <source>
        <dbReference type="WBParaSite" id="EEL_0001048601-mRNA-1"/>
    </source>
</evidence>
<evidence type="ECO:0000256" key="2">
    <source>
        <dbReference type="ARBA" id="ARBA00004496"/>
    </source>
</evidence>
<organism evidence="10 11">
    <name type="scientific">Elaeophora elaphi</name>
    <dbReference type="NCBI Taxonomy" id="1147741"/>
    <lineage>
        <taxon>Eukaryota</taxon>
        <taxon>Metazoa</taxon>
        <taxon>Ecdysozoa</taxon>
        <taxon>Nematoda</taxon>
        <taxon>Chromadorea</taxon>
        <taxon>Rhabditida</taxon>
        <taxon>Spirurina</taxon>
        <taxon>Spiruromorpha</taxon>
        <taxon>Filarioidea</taxon>
        <taxon>Onchocercidae</taxon>
        <taxon>Elaeophora</taxon>
    </lineage>
</organism>
<evidence type="ECO:0000256" key="6">
    <source>
        <dbReference type="ARBA" id="ARBA00022490"/>
    </source>
</evidence>
<dbReference type="SMART" id="SM00799">
    <property type="entry name" value="DENN"/>
    <property type="match status" value="1"/>
</dbReference>
<dbReference type="InterPro" id="IPR005112">
    <property type="entry name" value="dDENN_dom"/>
</dbReference>
<evidence type="ECO:0000259" key="9">
    <source>
        <dbReference type="PROSITE" id="PS50211"/>
    </source>
</evidence>
<dbReference type="Gene3D" id="3.30.450.200">
    <property type="match status" value="1"/>
</dbReference>
<evidence type="ECO:0000256" key="1">
    <source>
        <dbReference type="ARBA" id="ARBA00004236"/>
    </source>
</evidence>
<feature type="region of interest" description="Disordered" evidence="8">
    <location>
        <begin position="625"/>
        <end position="651"/>
    </location>
</feature>
<comment type="similarity">
    <text evidence="3">Belongs to the MADD family.</text>
</comment>
<evidence type="ECO:0000256" key="4">
    <source>
        <dbReference type="ARBA" id="ARBA00017868"/>
    </source>
</evidence>
<dbReference type="Proteomes" id="UP000050640">
    <property type="component" value="Unplaced"/>
</dbReference>
<dbReference type="InterPro" id="IPR001194">
    <property type="entry name" value="cDENN_dom"/>
</dbReference>
<keyword evidence="6" id="KW-0963">Cytoplasm</keyword>
<keyword evidence="7" id="KW-0053">Apoptosis</keyword>
<evidence type="ECO:0000256" key="5">
    <source>
        <dbReference type="ARBA" id="ARBA00022475"/>
    </source>
</evidence>
<dbReference type="InterPro" id="IPR039980">
    <property type="entry name" value="MADD"/>
</dbReference>
<keyword evidence="10" id="KW-1185">Reference proteome</keyword>
<comment type="subcellular location">
    <subcellularLocation>
        <location evidence="1">Cell membrane</location>
    </subcellularLocation>
    <subcellularLocation>
        <location evidence="2">Cytoplasm</location>
    </subcellularLocation>
</comment>
<feature type="domain" description="UDENN" evidence="9">
    <location>
        <begin position="28"/>
        <end position="499"/>
    </location>
</feature>
<dbReference type="AlphaFoldDB" id="A0A0R3S6R4"/>
<dbReference type="GO" id="GO:0005829">
    <property type="term" value="C:cytosol"/>
    <property type="evidence" value="ECO:0007669"/>
    <property type="project" value="TreeGrafter"/>
</dbReference>
<dbReference type="PROSITE" id="PS50211">
    <property type="entry name" value="DENN"/>
    <property type="match status" value="1"/>
</dbReference>
<dbReference type="Pfam" id="PF03456">
    <property type="entry name" value="uDENN"/>
    <property type="match status" value="1"/>
</dbReference>
<dbReference type="FunFam" id="3.40.50.11500:FF:000010">
    <property type="entry name" value="Protein CBR-AEX-3"/>
    <property type="match status" value="1"/>
</dbReference>
<dbReference type="InterPro" id="IPR043153">
    <property type="entry name" value="DENN_C"/>
</dbReference>
<protein>
    <recommendedName>
        <fullName evidence="4">MAP kinase-activating death domain protein</fullName>
    </recommendedName>
</protein>
<evidence type="ECO:0000256" key="8">
    <source>
        <dbReference type="SAM" id="MobiDB-lite"/>
    </source>
</evidence>
<feature type="compositionally biased region" description="Polar residues" evidence="8">
    <location>
        <begin position="677"/>
        <end position="687"/>
    </location>
</feature>
<sequence>MDDKGKELCPRLIDYLVIVGRRRGKYISQISISDTSLSSTSQSITTPELLRRYPNDDHKDFYLPTDVTVFCQPEGCITKEVPRHSHSHRETSSFVFTLTEKDSAKIRYGICLNFLQSYEKSHALATDDKSILCTNRFHKRLDQRLSLTSLCLISHHPFLSTFRELLLLLKKLIDGCSQRLSEDGQYSKDIIWATLTGCWTEPIPPRVMQDIRELETWILMLLSAPVSVPGKTKVLPPNILPTFEFALPDHTRFSFVDFPLHLPLELLGIDTAMKVMAAVMLESKVVLQSRNYNAVSMCVLALVALMYPLEYMFPVIPLLPSFMPSAEQLLYAPTPFVIGVPASFFAHKAIDIPSDVIVVDLDTNQLLIPDDISIPDMPEPDCTELKNSLRQSLDRLLVKVSEMGSGNDETVKTDYTLDSDAVDIAVRVAMIRFFNSANVFANFCEHTRTLRLYPRPVVALQTESFLRSRPQFTRFISELCKTQAVEYFAECSLCPHNETYVRVQAGTDDPKQIGDKGKWFNESLMPIHFTVYSNDSALVDAWRKVAGERRNSVTVVSMWAMCFATDSNGDEVSDAGNTDGESFSSIDDLLFDIPDQADTSIGAAKPLGEVDDVYKEPLTLAIPRSESVHSVGSSTSSGQSTPSSSVSTSAMDSEADFARLAENLALKSDSRGDFSFHPSNESTPVNDRQSSASRRLSSQSGSSTSTTTNKTPPLKVTGIKGLAHLADSGEKVLGPQFMNALNGYAERSHDMLNQVLHRTAPKAQALRDKAVRPIALAAANRVEQSQHLVMTKSNMIGNRNTNAAAQQSKNQQIVREICDQILAGQGVGVFTYPKLKRLMEDESLRQLVCSKLNLGLDVQHFEDDFMQDMQLTRNQYKGYLKALQTCIAGLEYSYNSSGSNGLASLFHVLEIAHSHYWTKETEIASPPSASGSLVKVIFSLENLKMDISRLHYKVFFSFLFPSICCHVPRTKFSTSQ</sequence>
<evidence type="ECO:0000313" key="10">
    <source>
        <dbReference type="Proteomes" id="UP000050640"/>
    </source>
</evidence>
<dbReference type="STRING" id="1147741.A0A0R3S6R4"/>
<keyword evidence="5" id="KW-1003">Cell membrane</keyword>
<dbReference type="PANTHER" id="PTHR13008:SF7">
    <property type="entry name" value="MAP KINASE-ACTIVATING DEATH DOMAIN PROTEIN"/>
    <property type="match status" value="1"/>
</dbReference>
<dbReference type="SMART" id="SM00800">
    <property type="entry name" value="uDENN"/>
    <property type="match status" value="1"/>
</dbReference>
<dbReference type="InterPro" id="IPR005113">
    <property type="entry name" value="uDENN_dom"/>
</dbReference>
<dbReference type="GO" id="GO:0042981">
    <property type="term" value="P:regulation of apoptotic process"/>
    <property type="evidence" value="ECO:0007669"/>
    <property type="project" value="TreeGrafter"/>
</dbReference>
<dbReference type="PANTHER" id="PTHR13008">
    <property type="entry name" value="MAP-KINASE ACTIVATING DEATH DOMAIN PROTEIN MADD /DENN/AEX-3 C.ELEGANS"/>
    <property type="match status" value="1"/>
</dbReference>